<gene>
    <name evidence="4" type="ordered locus">SpiBuddy_0357</name>
</gene>
<dbReference type="InterPro" id="IPR050490">
    <property type="entry name" value="Bact_solute-bd_prot1"/>
</dbReference>
<protein>
    <submittedName>
        <fullName evidence="4">Extracellular solute-binding protein family 1</fullName>
    </submittedName>
</protein>
<keyword evidence="5" id="KW-1185">Reference proteome</keyword>
<dbReference type="STRING" id="158189.SpiBuddy_0357"/>
<dbReference type="RefSeq" id="WP_013606046.1">
    <property type="nucleotide sequence ID" value="NC_015152.1"/>
</dbReference>
<evidence type="ECO:0000256" key="2">
    <source>
        <dbReference type="ARBA" id="ARBA00008520"/>
    </source>
</evidence>
<dbReference type="GO" id="GO:0042597">
    <property type="term" value="C:periplasmic space"/>
    <property type="evidence" value="ECO:0007669"/>
    <property type="project" value="UniProtKB-SubCell"/>
</dbReference>
<evidence type="ECO:0000256" key="3">
    <source>
        <dbReference type="SAM" id="SignalP"/>
    </source>
</evidence>
<dbReference type="PANTHER" id="PTHR43649:SF12">
    <property type="entry name" value="DIACETYLCHITOBIOSE BINDING PROTEIN DASA"/>
    <property type="match status" value="1"/>
</dbReference>
<comment type="similarity">
    <text evidence="2">Belongs to the bacterial solute-binding protein 1 family.</text>
</comment>
<evidence type="ECO:0000313" key="4">
    <source>
        <dbReference type="EMBL" id="ADY12193.1"/>
    </source>
</evidence>
<evidence type="ECO:0000256" key="1">
    <source>
        <dbReference type="ARBA" id="ARBA00004418"/>
    </source>
</evidence>
<reference evidence="5" key="1">
    <citation type="submission" date="2011-02" db="EMBL/GenBank/DDBJ databases">
        <title>Complete sequence of Spirochaeta sp. Buddy.</title>
        <authorList>
            <person name="Lucas S."/>
            <person name="Copeland A."/>
            <person name="Lapidus A."/>
            <person name="Cheng J.-F."/>
            <person name="Goodwin L."/>
            <person name="Pitluck S."/>
            <person name="Zeytun A."/>
            <person name="Detter J.C."/>
            <person name="Han C."/>
            <person name="Tapia R."/>
            <person name="Land M."/>
            <person name="Hauser L."/>
            <person name="Kyrpides N."/>
            <person name="Ivanova N."/>
            <person name="Mikhailova N."/>
            <person name="Pagani I."/>
            <person name="Ritalahti K.M."/>
            <person name="Loeffler F.E."/>
            <person name="Woyke T."/>
        </authorList>
    </citation>
    <scope>NUCLEOTIDE SEQUENCE [LARGE SCALE GENOMIC DNA]</scope>
    <source>
        <strain evidence="5">ATCC BAA-1886 / DSM 22777 / Buddy</strain>
    </source>
</reference>
<dbReference type="Gene3D" id="3.40.190.10">
    <property type="entry name" value="Periplasmic binding protein-like II"/>
    <property type="match status" value="2"/>
</dbReference>
<evidence type="ECO:0000313" key="5">
    <source>
        <dbReference type="Proteomes" id="UP000008466"/>
    </source>
</evidence>
<feature type="signal peptide" evidence="3">
    <location>
        <begin position="1"/>
        <end position="21"/>
    </location>
</feature>
<name>F0RXR6_SPHGB</name>
<dbReference type="InterPro" id="IPR006059">
    <property type="entry name" value="SBP"/>
</dbReference>
<proteinExistence type="inferred from homology"/>
<sequence length="444" mass="49211">MKTRAFALCLVLVLVGTLVFGAGTKESAPAGPQSVTLRFGWWGGDSRHEAYIAAAQRYMELNPNIKIVSEYGGWDGYREKLYTQLAGGNAPHIFQNHFTWLGEQSAWSGKAVVKDLKQYGQYLDMSIFPQGFLESNVIYNEQLLALPSSVNTDALIVNKAVLDKIGFDYEQNWSFEDFFAFSAELRKVDPSLYFENGMAASDIHMYWFLAYLVQKTGLPYATDYQLSYDEATVTEAFRFLKRYFDEKVVEPLGTLELYTGNYPQNPKWVGGQTGVMFGMLSTLENYVNAMGDYKKDATVIRLPILEGAKDPYFQTKVGQIFSIAASATEAEAIEAAKFINWMNTDIEAGILLKLSRGIPVSEAQNKALSDAGLLSPLVVKAMQYANEAGEGIGQGTLIRNNEIARIGADMISSVAFGRSTPEEAAQSYVKLVNRKLGELKAAQK</sequence>
<dbReference type="KEGG" id="sbu:SpiBuddy_0357"/>
<dbReference type="AlphaFoldDB" id="F0RXR6"/>
<comment type="subcellular location">
    <subcellularLocation>
        <location evidence="1">Periplasm</location>
    </subcellularLocation>
</comment>
<dbReference type="Proteomes" id="UP000008466">
    <property type="component" value="Chromosome"/>
</dbReference>
<dbReference type="Pfam" id="PF01547">
    <property type="entry name" value="SBP_bac_1"/>
    <property type="match status" value="1"/>
</dbReference>
<feature type="chain" id="PRO_5003256488" evidence="3">
    <location>
        <begin position="22"/>
        <end position="444"/>
    </location>
</feature>
<accession>F0RXR6</accession>
<dbReference type="HOGENOM" id="CLU_031285_5_0_12"/>
<dbReference type="eggNOG" id="COG1653">
    <property type="taxonomic scope" value="Bacteria"/>
</dbReference>
<organism evidence="4 5">
    <name type="scientific">Sphaerochaeta globosa (strain ATCC BAA-1886 / DSM 22777 / Buddy)</name>
    <name type="common">Spirochaeta sp. (strain Buddy)</name>
    <dbReference type="NCBI Taxonomy" id="158189"/>
    <lineage>
        <taxon>Bacteria</taxon>
        <taxon>Pseudomonadati</taxon>
        <taxon>Spirochaetota</taxon>
        <taxon>Spirochaetia</taxon>
        <taxon>Spirochaetales</taxon>
        <taxon>Sphaerochaetaceae</taxon>
        <taxon>Sphaerochaeta</taxon>
    </lineage>
</organism>
<dbReference type="EMBL" id="CP002541">
    <property type="protein sequence ID" value="ADY12193.1"/>
    <property type="molecule type" value="Genomic_DNA"/>
</dbReference>
<dbReference type="OrthoDB" id="362670at2"/>
<keyword evidence="3" id="KW-0732">Signal</keyword>
<dbReference type="SUPFAM" id="SSF53850">
    <property type="entry name" value="Periplasmic binding protein-like II"/>
    <property type="match status" value="1"/>
</dbReference>
<dbReference type="PANTHER" id="PTHR43649">
    <property type="entry name" value="ARABINOSE-BINDING PROTEIN-RELATED"/>
    <property type="match status" value="1"/>
</dbReference>